<dbReference type="OrthoDB" id="2379299at2"/>
<keyword evidence="3" id="KW-1185">Reference proteome</keyword>
<organism evidence="2 3">
    <name type="scientific">Streptomyces rubellomurinus (strain ATCC 31215)</name>
    <dbReference type="NCBI Taxonomy" id="359131"/>
    <lineage>
        <taxon>Bacteria</taxon>
        <taxon>Bacillati</taxon>
        <taxon>Actinomycetota</taxon>
        <taxon>Actinomycetes</taxon>
        <taxon>Kitasatosporales</taxon>
        <taxon>Streptomycetaceae</taxon>
        <taxon>Streptomyces</taxon>
    </lineage>
</organism>
<dbReference type="EMBL" id="JZKH01000065">
    <property type="protein sequence ID" value="KJS59553.1"/>
    <property type="molecule type" value="Genomic_DNA"/>
</dbReference>
<accession>A0A0F2T8N2</accession>
<dbReference type="RefSeq" id="WP_045701118.1">
    <property type="nucleotide sequence ID" value="NZ_JZKH01000065.1"/>
</dbReference>
<evidence type="ECO:0000313" key="3">
    <source>
        <dbReference type="Proteomes" id="UP000033699"/>
    </source>
</evidence>
<dbReference type="AlphaFoldDB" id="A0A0F2T8N2"/>
<gene>
    <name evidence="2" type="ORF">VM95_26495</name>
</gene>
<name>A0A0F2T8N2_STRR3</name>
<reference evidence="2 3" key="1">
    <citation type="submission" date="2015-02" db="EMBL/GenBank/DDBJ databases">
        <authorList>
            <person name="Ju K.-S."/>
            <person name="Doroghazi J.R."/>
            <person name="Metcalf W."/>
        </authorList>
    </citation>
    <scope>NUCLEOTIDE SEQUENCE [LARGE SCALE GENOMIC DNA]</scope>
    <source>
        <strain evidence="2 3">ATCC 31215</strain>
    </source>
</reference>
<dbReference type="PATRIC" id="fig|359131.3.peg.6498"/>
<sequence>MPTELSEAWKLFESGDPQGSMRVLRSAADRLPSADVAPLVAELARGAGFEDLARASTALAAGPGQAEHLYAYGYACVERGIDAVAVPALREALRLVQAPPAAPARGGLFRRRPKAQDAPRIGLRKVLLELVSALEGCERHAEALAVLREHDALLGDWPERYLTVYNALMSGRVALAREVYGALSAPEGVWTGPGQRVGRMLERAAALPPVDERDLRGWHYVLTGGLLTTLSPHGFDQGMTGRWAYLQDDFEHCRHGLERLRAVLAATGRTPVSVALLADRGSRALGLAAARLLGVPAAPFEPGVPGVLVVAYDLNACDPAVVAQLHERTQGQLLFEHATCWTDPPAVTADVSTLLGQIVSAPWEAGLRFDEDGDRVEGESDRRSAEELAEAILAAAPVAPQGDGQTPPDADEALAAFAARAGGSGGWPAVGPRDRVRSAGPVRSSRFA</sequence>
<protein>
    <submittedName>
        <fullName evidence="2">Uncharacterized protein</fullName>
    </submittedName>
</protein>
<feature type="region of interest" description="Disordered" evidence="1">
    <location>
        <begin position="422"/>
        <end position="448"/>
    </location>
</feature>
<dbReference type="Proteomes" id="UP000033699">
    <property type="component" value="Unassembled WGS sequence"/>
</dbReference>
<proteinExistence type="predicted"/>
<evidence type="ECO:0000313" key="2">
    <source>
        <dbReference type="EMBL" id="KJS59553.1"/>
    </source>
</evidence>
<evidence type="ECO:0000256" key="1">
    <source>
        <dbReference type="SAM" id="MobiDB-lite"/>
    </source>
</evidence>
<comment type="caution">
    <text evidence="2">The sequence shown here is derived from an EMBL/GenBank/DDBJ whole genome shotgun (WGS) entry which is preliminary data.</text>
</comment>